<gene>
    <name evidence="1" type="ORF">UFOVP1040_65</name>
</gene>
<organism evidence="1">
    <name type="scientific">uncultured Caudovirales phage</name>
    <dbReference type="NCBI Taxonomy" id="2100421"/>
    <lineage>
        <taxon>Viruses</taxon>
        <taxon>Duplodnaviria</taxon>
        <taxon>Heunggongvirae</taxon>
        <taxon>Uroviricota</taxon>
        <taxon>Caudoviricetes</taxon>
        <taxon>Peduoviridae</taxon>
        <taxon>Maltschvirus</taxon>
        <taxon>Maltschvirus maltsch</taxon>
    </lineage>
</organism>
<sequence length="192" mass="20807">MNPNFAPRTGVQMAYKDEYVGHGLHVSSRFGLEGDHFDILFDIPVDGPAHASVVVVAFGTCANYHESDEAYLRVHDRDHPSTDSDGVRPAGLHRVFVESPDALRYCISLSDSGGNRVPGRSMDGRKFNSEHVLNPASIQQVSIPHGGLFLLTNGIVEIDGKMYSPVSVIVAETKPLVFNAGPGVYGVMICRT</sequence>
<evidence type="ECO:0000313" key="1">
    <source>
        <dbReference type="EMBL" id="CAB4180504.1"/>
    </source>
</evidence>
<dbReference type="EMBL" id="LR796994">
    <property type="protein sequence ID" value="CAB4180504.1"/>
    <property type="molecule type" value="Genomic_DNA"/>
</dbReference>
<proteinExistence type="predicted"/>
<name>A0A6J5QLR3_9CAUD</name>
<reference evidence="1" key="1">
    <citation type="submission" date="2020-05" db="EMBL/GenBank/DDBJ databases">
        <authorList>
            <person name="Chiriac C."/>
            <person name="Salcher M."/>
            <person name="Ghai R."/>
            <person name="Kavagutti S V."/>
        </authorList>
    </citation>
    <scope>NUCLEOTIDE SEQUENCE</scope>
</reference>
<accession>A0A6J5QLR3</accession>
<protein>
    <submittedName>
        <fullName evidence="1">Uncharacterized protein</fullName>
    </submittedName>
</protein>